<proteinExistence type="predicted"/>
<dbReference type="AlphaFoldDB" id="A0A381Z1W0"/>
<name>A0A381Z1W0_9ZZZZ</name>
<organism evidence="1">
    <name type="scientific">marine metagenome</name>
    <dbReference type="NCBI Taxonomy" id="408172"/>
    <lineage>
        <taxon>unclassified sequences</taxon>
        <taxon>metagenomes</taxon>
        <taxon>ecological metagenomes</taxon>
    </lineage>
</organism>
<reference evidence="1" key="1">
    <citation type="submission" date="2018-05" db="EMBL/GenBank/DDBJ databases">
        <authorList>
            <person name="Lanie J.A."/>
            <person name="Ng W.-L."/>
            <person name="Kazmierczak K.M."/>
            <person name="Andrzejewski T.M."/>
            <person name="Davidsen T.M."/>
            <person name="Wayne K.J."/>
            <person name="Tettelin H."/>
            <person name="Glass J.I."/>
            <person name="Rusch D."/>
            <person name="Podicherti R."/>
            <person name="Tsui H.-C.T."/>
            <person name="Winkler M.E."/>
        </authorList>
    </citation>
    <scope>NUCLEOTIDE SEQUENCE</scope>
</reference>
<accession>A0A381Z1W0</accession>
<protein>
    <submittedName>
        <fullName evidence="1">Uncharacterized protein</fullName>
    </submittedName>
</protein>
<sequence length="61" mass="6490">MKGVASEWAQFGSGSAGHGMLGGEKYRTHACMLLRKSKGDLPVTGGPRQTQGRYHGLFVAL</sequence>
<gene>
    <name evidence="1" type="ORF">METZ01_LOCUS136089</name>
</gene>
<dbReference type="EMBL" id="UINC01019635">
    <property type="protein sequence ID" value="SVA83235.1"/>
    <property type="molecule type" value="Genomic_DNA"/>
</dbReference>
<evidence type="ECO:0000313" key="1">
    <source>
        <dbReference type="EMBL" id="SVA83235.1"/>
    </source>
</evidence>